<evidence type="ECO:0000259" key="1">
    <source>
        <dbReference type="Pfam" id="PF05699"/>
    </source>
</evidence>
<accession>A0A5N5GZ58</accession>
<dbReference type="GO" id="GO:0046983">
    <property type="term" value="F:protein dimerization activity"/>
    <property type="evidence" value="ECO:0007669"/>
    <property type="project" value="InterPro"/>
</dbReference>
<dbReference type="InterPro" id="IPR012337">
    <property type="entry name" value="RNaseH-like_sf"/>
</dbReference>
<gene>
    <name evidence="3" type="ORF">D8674_022642</name>
</gene>
<organism evidence="3 4">
    <name type="scientific">Pyrus ussuriensis x Pyrus communis</name>
    <dbReference type="NCBI Taxonomy" id="2448454"/>
    <lineage>
        <taxon>Eukaryota</taxon>
        <taxon>Viridiplantae</taxon>
        <taxon>Streptophyta</taxon>
        <taxon>Embryophyta</taxon>
        <taxon>Tracheophyta</taxon>
        <taxon>Spermatophyta</taxon>
        <taxon>Magnoliopsida</taxon>
        <taxon>eudicotyledons</taxon>
        <taxon>Gunneridae</taxon>
        <taxon>Pentapetalae</taxon>
        <taxon>rosids</taxon>
        <taxon>fabids</taxon>
        <taxon>Rosales</taxon>
        <taxon>Rosaceae</taxon>
        <taxon>Amygdaloideae</taxon>
        <taxon>Maleae</taxon>
        <taxon>Pyrus</taxon>
    </lineage>
</organism>
<dbReference type="PANTHER" id="PTHR23272">
    <property type="entry name" value="BED FINGER-RELATED"/>
    <property type="match status" value="1"/>
</dbReference>
<dbReference type="SUPFAM" id="SSF53098">
    <property type="entry name" value="Ribonuclease H-like"/>
    <property type="match status" value="1"/>
</dbReference>
<evidence type="ECO:0000313" key="4">
    <source>
        <dbReference type="Proteomes" id="UP000327157"/>
    </source>
</evidence>
<sequence length="434" mass="47682">MKAKLDKYSSKCSLALAVAAILDPQFKLKVVEYYYSQIYGSTALDRIKEVSDGLKELFDAYSICTTMVDQEPVFPRSCDLKKLTWWKVHTPRYPILSMMALEVLGTPMSNVAPESAFNASDATHCQAILLDQSLQPDQFLLIRVNFPKNIGAVVIPAHFRPAAGITDQKLTSQVHEIVGRINGRFGTLTTVPMRHLLKYSSFDSRLSCALSSLLCPNKAQKGEWALDVVLEKSVVKQSSDAWRIILDSCLPVLHLIGTRCSIPYANKQIQELLGVSCAFGQAVQVNRRFTVFLLCKHVAVGNGHPVQELNMLLLVVDPGLNQEGGLDVFNFLHMVSTTNGEESTKGALVAEVDNLMVKMPHLPGEKLKHTASVGGPRGEAYEANENDTSSWYKTLATEPAASTWGIGKASEDTTPAWGLTLPEKMPHLLGGQVR</sequence>
<proteinExistence type="predicted"/>
<dbReference type="PANTHER" id="PTHR23272:SF161">
    <property type="entry name" value="ZINC FINGER BED DOMAIN-CONTAINING PROTEIN RICESLEEPER 1-LIKE"/>
    <property type="match status" value="1"/>
</dbReference>
<dbReference type="Pfam" id="PF14372">
    <property type="entry name" value="hAT-like_RNase-H"/>
    <property type="match status" value="1"/>
</dbReference>
<comment type="caution">
    <text evidence="3">The sequence shown here is derived from an EMBL/GenBank/DDBJ whole genome shotgun (WGS) entry which is preliminary data.</text>
</comment>
<evidence type="ECO:0000313" key="3">
    <source>
        <dbReference type="EMBL" id="KAB2616054.1"/>
    </source>
</evidence>
<dbReference type="OrthoDB" id="1607513at2759"/>
<reference evidence="4" key="2">
    <citation type="submission" date="2019-10" db="EMBL/GenBank/DDBJ databases">
        <title>A de novo genome assembly of a pear dwarfing rootstock.</title>
        <authorList>
            <person name="Wang F."/>
            <person name="Wang J."/>
            <person name="Li S."/>
            <person name="Zhang Y."/>
            <person name="Fang M."/>
            <person name="Ma L."/>
            <person name="Zhao Y."/>
            <person name="Jiang S."/>
        </authorList>
    </citation>
    <scope>NUCLEOTIDE SEQUENCE [LARGE SCALE GENOMIC DNA]</scope>
</reference>
<evidence type="ECO:0000259" key="2">
    <source>
        <dbReference type="Pfam" id="PF14372"/>
    </source>
</evidence>
<reference evidence="3 4" key="3">
    <citation type="submission" date="2019-11" db="EMBL/GenBank/DDBJ databases">
        <title>A de novo genome assembly of a pear dwarfing rootstock.</title>
        <authorList>
            <person name="Wang F."/>
            <person name="Wang J."/>
            <person name="Li S."/>
            <person name="Zhang Y."/>
            <person name="Fang M."/>
            <person name="Ma L."/>
            <person name="Zhao Y."/>
            <person name="Jiang S."/>
        </authorList>
    </citation>
    <scope>NUCLEOTIDE SEQUENCE [LARGE SCALE GENOMIC DNA]</scope>
    <source>
        <strain evidence="3">S2</strain>
        <tissue evidence="3">Leaf</tissue>
    </source>
</reference>
<feature type="domain" description="HAT C-terminal dimerisation" evidence="1">
    <location>
        <begin position="70"/>
        <end position="120"/>
    </location>
</feature>
<dbReference type="AlphaFoldDB" id="A0A5N5GZ58"/>
<dbReference type="Pfam" id="PF05699">
    <property type="entry name" value="Dimer_Tnp_hAT"/>
    <property type="match status" value="1"/>
</dbReference>
<dbReference type="EMBL" id="SMOL01000402">
    <property type="protein sequence ID" value="KAB2616054.1"/>
    <property type="molecule type" value="Genomic_DNA"/>
</dbReference>
<dbReference type="InterPro" id="IPR025525">
    <property type="entry name" value="hAT-like_transposase_RNase-H"/>
</dbReference>
<dbReference type="InterPro" id="IPR008906">
    <property type="entry name" value="HATC_C_dom"/>
</dbReference>
<dbReference type="GO" id="GO:0003677">
    <property type="term" value="F:DNA binding"/>
    <property type="evidence" value="ECO:0007669"/>
    <property type="project" value="InterPro"/>
</dbReference>
<dbReference type="Gene3D" id="3.40.50.2000">
    <property type="entry name" value="Glycogen Phosphorylase B"/>
    <property type="match status" value="1"/>
</dbReference>
<feature type="domain" description="hAT-like transposase RNase-H fold" evidence="2">
    <location>
        <begin position="1"/>
        <end position="61"/>
    </location>
</feature>
<name>A0A5N5GZ58_9ROSA</name>
<dbReference type="Proteomes" id="UP000327157">
    <property type="component" value="Chromosome 3"/>
</dbReference>
<protein>
    <submittedName>
        <fullName evidence="3">Zinc finger BED domain-containing protein RICESLEEPER 1-like</fullName>
    </submittedName>
</protein>
<keyword evidence="4" id="KW-1185">Reference proteome</keyword>
<reference evidence="3 4" key="1">
    <citation type="submission" date="2019-09" db="EMBL/GenBank/DDBJ databases">
        <authorList>
            <person name="Ou C."/>
        </authorList>
    </citation>
    <scope>NUCLEOTIDE SEQUENCE [LARGE SCALE GENOMIC DNA]</scope>
    <source>
        <strain evidence="3">S2</strain>
        <tissue evidence="3">Leaf</tissue>
    </source>
</reference>